<feature type="binding site" evidence="9">
    <location>
        <position position="78"/>
    </location>
    <ligand>
        <name>ATP</name>
        <dbReference type="ChEBI" id="CHEBI:30616"/>
    </ligand>
</feature>
<keyword evidence="4 9" id="KW-0547">Nucleotide-binding</keyword>
<comment type="cofactor">
    <cofactor evidence="9">
        <name>Mg(2+)</name>
        <dbReference type="ChEBI" id="CHEBI:18420"/>
    </cofactor>
</comment>
<evidence type="ECO:0000256" key="6">
    <source>
        <dbReference type="ARBA" id="ARBA00022840"/>
    </source>
</evidence>
<dbReference type="UniPathway" id="UPA00078">
    <property type="reaction ID" value="UER00161"/>
</dbReference>
<evidence type="ECO:0000256" key="4">
    <source>
        <dbReference type="ARBA" id="ARBA00022741"/>
    </source>
</evidence>
<dbReference type="GO" id="GO:0005829">
    <property type="term" value="C:cytosol"/>
    <property type="evidence" value="ECO:0007669"/>
    <property type="project" value="TreeGrafter"/>
</dbReference>
<keyword evidence="1 9" id="KW-0963">Cytoplasm</keyword>
<comment type="pathway">
    <text evidence="9">Cofactor biosynthesis; biotin biosynthesis; biotin from 7,8-diaminononanoate: step 1/2.</text>
</comment>
<evidence type="ECO:0000256" key="2">
    <source>
        <dbReference type="ARBA" id="ARBA00022598"/>
    </source>
</evidence>
<dbReference type="AlphaFoldDB" id="A0A364K823"/>
<dbReference type="CDD" id="cd03109">
    <property type="entry name" value="DTBS"/>
    <property type="match status" value="1"/>
</dbReference>
<keyword evidence="11" id="KW-1185">Reference proteome</keyword>
<comment type="subunit">
    <text evidence="9">Homodimer.</text>
</comment>
<dbReference type="GO" id="GO:0000287">
    <property type="term" value="F:magnesium ion binding"/>
    <property type="evidence" value="ECO:0007669"/>
    <property type="project" value="UniProtKB-UniRule"/>
</dbReference>
<evidence type="ECO:0000256" key="7">
    <source>
        <dbReference type="ARBA" id="ARBA00022842"/>
    </source>
</evidence>
<dbReference type="Gene3D" id="3.40.50.300">
    <property type="entry name" value="P-loop containing nucleotide triphosphate hydrolases"/>
    <property type="match status" value="1"/>
</dbReference>
<accession>A0A364K823</accession>
<dbReference type="GO" id="GO:0005524">
    <property type="term" value="F:ATP binding"/>
    <property type="evidence" value="ECO:0007669"/>
    <property type="project" value="UniProtKB-UniRule"/>
</dbReference>
<sequence length="262" mass="28794">MTGFDRTGTPRDDSYYSSSDYRGDRGVKKGFFITATDTEVGKTIVTAGLSLALQAEGYRVGVIKPVQSGHLRKDPNGDGMRLKTWTGQTDPIEHMVLYDFALPVAPELAAEKAGVTINRKVILDRLAQMLTRYDVVLVEGAGGLLVPFDRDGTIADLAKEMGLPLLIVARPNLGTVNHSALTTLWAKQNGLHPLGIIINGWSEELVQKDLSVVDNPRLIEELAQVPVLGKMPWLNKLSRETIGVAFEEAVDVQRLIRFLEEM</sequence>
<protein>
    <recommendedName>
        <fullName evidence="9">ATP-dependent dethiobiotin synthetase BioD</fullName>
        <ecNumber evidence="9">6.3.3.3</ecNumber>
    </recommendedName>
    <alternativeName>
        <fullName evidence="9">DTB synthetase</fullName>
        <shortName evidence="9">DTBS</shortName>
    </alternativeName>
    <alternativeName>
        <fullName evidence="9">Dethiobiotin synthase</fullName>
    </alternativeName>
</protein>
<dbReference type="InterPro" id="IPR027417">
    <property type="entry name" value="P-loop_NTPase"/>
</dbReference>
<evidence type="ECO:0000313" key="11">
    <source>
        <dbReference type="Proteomes" id="UP000251213"/>
    </source>
</evidence>
<evidence type="ECO:0000256" key="5">
    <source>
        <dbReference type="ARBA" id="ARBA00022756"/>
    </source>
</evidence>
<feature type="binding site" evidence="9">
    <location>
        <begin position="39"/>
        <end position="44"/>
    </location>
    <ligand>
        <name>ATP</name>
        <dbReference type="ChEBI" id="CHEBI:30616"/>
    </ligand>
</feature>
<dbReference type="PANTHER" id="PTHR43210">
    <property type="entry name" value="DETHIOBIOTIN SYNTHETASE"/>
    <property type="match status" value="1"/>
</dbReference>
<dbReference type="SUPFAM" id="SSF52540">
    <property type="entry name" value="P-loop containing nucleoside triphosphate hydrolases"/>
    <property type="match status" value="1"/>
</dbReference>
<dbReference type="EC" id="6.3.3.3" evidence="9"/>
<dbReference type="Proteomes" id="UP000251213">
    <property type="component" value="Unassembled WGS sequence"/>
</dbReference>
<keyword evidence="2 9" id="KW-0436">Ligase</keyword>
<evidence type="ECO:0000256" key="9">
    <source>
        <dbReference type="HAMAP-Rule" id="MF_00336"/>
    </source>
</evidence>
<feature type="binding site" evidence="9">
    <location>
        <position position="139"/>
    </location>
    <ligand>
        <name>Mg(2+)</name>
        <dbReference type="ChEBI" id="CHEBI:18420"/>
    </ligand>
</feature>
<dbReference type="NCBIfam" id="TIGR00347">
    <property type="entry name" value="bioD"/>
    <property type="match status" value="1"/>
</dbReference>
<dbReference type="InterPro" id="IPR004472">
    <property type="entry name" value="DTB_synth_BioD"/>
</dbReference>
<name>A0A364K823_9BACL</name>
<comment type="similarity">
    <text evidence="9">Belongs to the dethiobiotin synthetase family.</text>
</comment>
<feature type="binding site" evidence="9">
    <location>
        <position position="78"/>
    </location>
    <ligand>
        <name>Mg(2+)</name>
        <dbReference type="ChEBI" id="CHEBI:18420"/>
    </ligand>
</feature>
<dbReference type="HAMAP" id="MF_00336">
    <property type="entry name" value="BioD"/>
    <property type="match status" value="1"/>
</dbReference>
<keyword evidence="6 9" id="KW-0067">ATP-binding</keyword>
<dbReference type="PANTHER" id="PTHR43210:SF2">
    <property type="entry name" value="ATP-DEPENDENT DETHIOBIOTIN SYNTHETASE BIOD 2"/>
    <property type="match status" value="1"/>
</dbReference>
<feature type="active site" evidence="9">
    <location>
        <position position="64"/>
    </location>
</feature>
<evidence type="ECO:0000256" key="8">
    <source>
        <dbReference type="ARBA" id="ARBA00047386"/>
    </source>
</evidence>
<dbReference type="Pfam" id="PF13500">
    <property type="entry name" value="AAA_26"/>
    <property type="match status" value="1"/>
</dbReference>
<proteinExistence type="inferred from homology"/>
<feature type="binding site" evidence="9">
    <location>
        <begin position="139"/>
        <end position="142"/>
    </location>
    <ligand>
        <name>ATP</name>
        <dbReference type="ChEBI" id="CHEBI:30616"/>
    </ligand>
</feature>
<feature type="binding site" evidence="9">
    <location>
        <position position="68"/>
    </location>
    <ligand>
        <name>substrate</name>
    </ligand>
</feature>
<gene>
    <name evidence="9 10" type="primary">bioD</name>
    <name evidence="10" type="ORF">DL897_05405</name>
</gene>
<comment type="catalytic activity">
    <reaction evidence="9">
        <text>(7R,8S)-7,8-diammoniononanoate + CO2 + ATP = (4R,5S)-dethiobiotin + ADP + phosphate + 3 H(+)</text>
        <dbReference type="Rhea" id="RHEA:15805"/>
        <dbReference type="ChEBI" id="CHEBI:15378"/>
        <dbReference type="ChEBI" id="CHEBI:16526"/>
        <dbReference type="ChEBI" id="CHEBI:30616"/>
        <dbReference type="ChEBI" id="CHEBI:43474"/>
        <dbReference type="ChEBI" id="CHEBI:149469"/>
        <dbReference type="ChEBI" id="CHEBI:149473"/>
        <dbReference type="ChEBI" id="CHEBI:456216"/>
        <dbReference type="EC" id="6.3.3.3"/>
    </reaction>
</comment>
<reference evidence="10 11" key="1">
    <citation type="submission" date="2018-06" db="EMBL/GenBank/DDBJ databases">
        <title>Thermoflavimicrobium daqus sp. nov., a thermophilic microbe isolated from Moutai-flavour Daqu.</title>
        <authorList>
            <person name="Wang X."/>
            <person name="Zhou H."/>
        </authorList>
    </citation>
    <scope>NUCLEOTIDE SEQUENCE [LARGE SCALE GENOMIC DNA]</scope>
    <source>
        <strain evidence="10 11">FBKL4.011</strain>
    </source>
</reference>
<evidence type="ECO:0000256" key="1">
    <source>
        <dbReference type="ARBA" id="ARBA00022490"/>
    </source>
</evidence>
<dbReference type="GO" id="GO:0009102">
    <property type="term" value="P:biotin biosynthetic process"/>
    <property type="evidence" value="ECO:0007669"/>
    <property type="project" value="UniProtKB-UniRule"/>
</dbReference>
<dbReference type="PIRSF" id="PIRSF006755">
    <property type="entry name" value="DTB_synth"/>
    <property type="match status" value="1"/>
</dbReference>
<dbReference type="GO" id="GO:0004141">
    <property type="term" value="F:dethiobiotin synthase activity"/>
    <property type="evidence" value="ECO:0007669"/>
    <property type="project" value="UniProtKB-UniRule"/>
</dbReference>
<organism evidence="10 11">
    <name type="scientific">Thermoflavimicrobium daqui</name>
    <dbReference type="NCBI Taxonomy" id="2137476"/>
    <lineage>
        <taxon>Bacteria</taxon>
        <taxon>Bacillati</taxon>
        <taxon>Bacillota</taxon>
        <taxon>Bacilli</taxon>
        <taxon>Bacillales</taxon>
        <taxon>Thermoactinomycetaceae</taxon>
        <taxon>Thermoflavimicrobium</taxon>
    </lineage>
</organism>
<comment type="subcellular location">
    <subcellularLocation>
        <location evidence="9">Cytoplasm</location>
    </subcellularLocation>
</comment>
<keyword evidence="7 9" id="KW-0460">Magnesium</keyword>
<keyword evidence="3 9" id="KW-0479">Metal-binding</keyword>
<comment type="caution">
    <text evidence="9">Lacks conserved residue(s) required for the propagation of feature annotation.</text>
</comment>
<comment type="caution">
    <text evidence="10">The sequence shown here is derived from an EMBL/GenBank/DDBJ whole genome shotgun (WGS) entry which is preliminary data.</text>
</comment>
<keyword evidence="5 9" id="KW-0093">Biotin biosynthesis</keyword>
<reference evidence="10 11" key="2">
    <citation type="submission" date="2018-06" db="EMBL/GenBank/DDBJ databases">
        <authorList>
            <person name="Zhirakovskaya E."/>
        </authorList>
    </citation>
    <scope>NUCLEOTIDE SEQUENCE [LARGE SCALE GENOMIC DNA]</scope>
    <source>
        <strain evidence="10 11">FBKL4.011</strain>
    </source>
</reference>
<feature type="binding site" evidence="9">
    <location>
        <position position="43"/>
    </location>
    <ligand>
        <name>Mg(2+)</name>
        <dbReference type="ChEBI" id="CHEBI:18420"/>
    </ligand>
</feature>
<dbReference type="OrthoDB" id="9802097at2"/>
<comment type="function">
    <text evidence="9">Catalyzes a mechanistically unusual reaction, the ATP-dependent insertion of CO2 between the N7 and N8 nitrogen atoms of 7,8-diaminopelargonic acid (DAPA, also called 7,8-diammoniononanoate) to form a ureido ring.</text>
</comment>
<evidence type="ECO:0000313" key="10">
    <source>
        <dbReference type="EMBL" id="RAL26428.1"/>
    </source>
</evidence>
<comment type="catalytic activity">
    <reaction evidence="8">
        <text>(7R,8S)-8-amino-7-(carboxyamino)nonanoate + ATP = (4R,5S)-dethiobiotin + ADP + phosphate + H(+)</text>
        <dbReference type="Rhea" id="RHEA:63684"/>
        <dbReference type="ChEBI" id="CHEBI:15378"/>
        <dbReference type="ChEBI" id="CHEBI:30616"/>
        <dbReference type="ChEBI" id="CHEBI:43474"/>
        <dbReference type="ChEBI" id="CHEBI:149470"/>
        <dbReference type="ChEBI" id="CHEBI:149473"/>
        <dbReference type="ChEBI" id="CHEBI:456216"/>
    </reaction>
</comment>
<evidence type="ECO:0000256" key="3">
    <source>
        <dbReference type="ARBA" id="ARBA00022723"/>
    </source>
</evidence>
<feature type="binding site" evidence="9">
    <location>
        <begin position="232"/>
        <end position="234"/>
    </location>
    <ligand>
        <name>ATP</name>
        <dbReference type="ChEBI" id="CHEBI:30616"/>
    </ligand>
</feature>
<dbReference type="EMBL" id="QJKK01000002">
    <property type="protein sequence ID" value="RAL26428.1"/>
    <property type="molecule type" value="Genomic_DNA"/>
</dbReference>